<gene>
    <name evidence="1" type="ORF">HMPREF3213_03166</name>
</gene>
<proteinExistence type="predicted"/>
<accession>A0A133KE49</accession>
<dbReference type="PATRIC" id="fig|1398.22.peg.3169"/>
<evidence type="ECO:0000313" key="1">
    <source>
        <dbReference type="EMBL" id="KWZ77861.1"/>
    </source>
</evidence>
<dbReference type="EMBL" id="LRPN01000161">
    <property type="protein sequence ID" value="KWZ77861.1"/>
    <property type="molecule type" value="Genomic_DNA"/>
</dbReference>
<comment type="caution">
    <text evidence="1">The sequence shown here is derived from an EMBL/GenBank/DDBJ whole genome shotgun (WGS) entry which is preliminary data.</text>
</comment>
<dbReference type="AlphaFoldDB" id="A0A133KE49"/>
<name>A0A133KE49_HEYCO</name>
<protein>
    <submittedName>
        <fullName evidence="1">Uncharacterized protein</fullName>
    </submittedName>
</protein>
<reference evidence="2" key="1">
    <citation type="submission" date="2016-01" db="EMBL/GenBank/DDBJ databases">
        <authorList>
            <person name="Mitreva M."/>
            <person name="Pepin K.H."/>
            <person name="Mihindukulasuriya K.A."/>
            <person name="Fulton R."/>
            <person name="Fronick C."/>
            <person name="O'Laughlin M."/>
            <person name="Miner T."/>
            <person name="Herter B."/>
            <person name="Rosa B.A."/>
            <person name="Cordes M."/>
            <person name="Tomlinson C."/>
            <person name="Wollam A."/>
            <person name="Palsikar V.B."/>
            <person name="Mardis E.R."/>
            <person name="Wilson R.K."/>
        </authorList>
    </citation>
    <scope>NUCLEOTIDE SEQUENCE [LARGE SCALE GENOMIC DNA]</scope>
    <source>
        <strain evidence="2">GED7749B</strain>
    </source>
</reference>
<sequence>MNLPIICYFCLIVCFGDKERNRGFHSILAQMDKAGKNVLLYATIRLFQKYADE</sequence>
<organism evidence="1 2">
    <name type="scientific">Heyndrickxia coagulans</name>
    <name type="common">Weizmannia coagulans</name>
    <dbReference type="NCBI Taxonomy" id="1398"/>
    <lineage>
        <taxon>Bacteria</taxon>
        <taxon>Bacillati</taxon>
        <taxon>Bacillota</taxon>
        <taxon>Bacilli</taxon>
        <taxon>Bacillales</taxon>
        <taxon>Bacillaceae</taxon>
        <taxon>Heyndrickxia</taxon>
    </lineage>
</organism>
<evidence type="ECO:0000313" key="2">
    <source>
        <dbReference type="Proteomes" id="UP000070376"/>
    </source>
</evidence>
<dbReference type="Proteomes" id="UP000070376">
    <property type="component" value="Unassembled WGS sequence"/>
</dbReference>